<dbReference type="RefSeq" id="WP_244747134.1">
    <property type="nucleotide sequence ID" value="NZ_CP095071.1"/>
</dbReference>
<feature type="domain" description="NodB homology" evidence="4">
    <location>
        <begin position="128"/>
        <end position="301"/>
    </location>
</feature>
<sequence>MKKTILMMIGLSFLCSQPAMAMPDSELFPRNETFDINECQRWTDEIRDFGVSKKDKAEKVTVLMYHRIVPEDSISRIHKQYNGNLISEVILQSDFQEQIEFLKEEGYTTLTLKELEMFIAGKLAIPKKSVVLTFDDGFIENTLEVAPTLRANGFNAASFVITGAVRKEDYEYDPGKYQYYTLEDMQNSCDIFEFESHTYHFHKRTNRDKAYLVALTSDLIKKDIATSIYNLDGNKQAFAAPYGAYNNRVVSILKDLGIHMAFTVNPDDVVPGTTNIYEIPRREVKPDDSLDDFKEKIGFEE</sequence>
<evidence type="ECO:0000256" key="3">
    <source>
        <dbReference type="SAM" id="SignalP"/>
    </source>
</evidence>
<gene>
    <name evidence="5" type="ORF">MUN87_07735</name>
</gene>
<dbReference type="Gene3D" id="3.20.20.370">
    <property type="entry name" value="Glycoside hydrolase/deacetylase"/>
    <property type="match status" value="1"/>
</dbReference>
<evidence type="ECO:0000259" key="4">
    <source>
        <dbReference type="PROSITE" id="PS51677"/>
    </source>
</evidence>
<dbReference type="Proteomes" id="UP000831537">
    <property type="component" value="Chromosome"/>
</dbReference>
<evidence type="ECO:0000256" key="2">
    <source>
        <dbReference type="ARBA" id="ARBA00022729"/>
    </source>
</evidence>
<protein>
    <submittedName>
        <fullName evidence="5">Polysaccharide deacetylase family protein</fullName>
    </submittedName>
</protein>
<dbReference type="InterPro" id="IPR002509">
    <property type="entry name" value="NODB_dom"/>
</dbReference>
<keyword evidence="2 3" id="KW-0732">Signal</keyword>
<dbReference type="EMBL" id="CP095071">
    <property type="protein sequence ID" value="UOQ86767.1"/>
    <property type="molecule type" value="Genomic_DNA"/>
</dbReference>
<dbReference type="SUPFAM" id="SSF88713">
    <property type="entry name" value="Glycoside hydrolase/deacetylase"/>
    <property type="match status" value="1"/>
</dbReference>
<dbReference type="Pfam" id="PF01522">
    <property type="entry name" value="Polysacc_deac_1"/>
    <property type="match status" value="1"/>
</dbReference>
<accession>A0ABY4GU87</accession>
<dbReference type="InterPro" id="IPR051398">
    <property type="entry name" value="Polysacch_Deacetylase"/>
</dbReference>
<name>A0ABY4GU87_9BACI</name>
<evidence type="ECO:0000256" key="1">
    <source>
        <dbReference type="ARBA" id="ARBA00004613"/>
    </source>
</evidence>
<organism evidence="5 6">
    <name type="scientific">Gracilibacillus salinarum</name>
    <dbReference type="NCBI Taxonomy" id="2932255"/>
    <lineage>
        <taxon>Bacteria</taxon>
        <taxon>Bacillati</taxon>
        <taxon>Bacillota</taxon>
        <taxon>Bacilli</taxon>
        <taxon>Bacillales</taxon>
        <taxon>Bacillaceae</taxon>
        <taxon>Gracilibacillus</taxon>
    </lineage>
</organism>
<dbReference type="InterPro" id="IPR011330">
    <property type="entry name" value="Glyco_hydro/deAcase_b/a-brl"/>
</dbReference>
<comment type="subcellular location">
    <subcellularLocation>
        <location evidence="1">Secreted</location>
    </subcellularLocation>
</comment>
<dbReference type="PANTHER" id="PTHR34216:SF3">
    <property type="entry name" value="POLY-BETA-1,6-N-ACETYL-D-GLUCOSAMINE N-DEACETYLASE"/>
    <property type="match status" value="1"/>
</dbReference>
<dbReference type="PANTHER" id="PTHR34216">
    <property type="match status" value="1"/>
</dbReference>
<evidence type="ECO:0000313" key="5">
    <source>
        <dbReference type="EMBL" id="UOQ86767.1"/>
    </source>
</evidence>
<feature type="signal peptide" evidence="3">
    <location>
        <begin position="1"/>
        <end position="21"/>
    </location>
</feature>
<proteinExistence type="predicted"/>
<dbReference type="PROSITE" id="PS51677">
    <property type="entry name" value="NODB"/>
    <property type="match status" value="1"/>
</dbReference>
<evidence type="ECO:0000313" key="6">
    <source>
        <dbReference type="Proteomes" id="UP000831537"/>
    </source>
</evidence>
<feature type="chain" id="PRO_5047390104" evidence="3">
    <location>
        <begin position="22"/>
        <end position="301"/>
    </location>
</feature>
<reference evidence="5 6" key="1">
    <citation type="submission" date="2022-04" db="EMBL/GenBank/DDBJ databases">
        <title>Gracilibacillus sp. isolated from saltern.</title>
        <authorList>
            <person name="Won M."/>
            <person name="Lee C.-M."/>
            <person name="Woen H.-Y."/>
            <person name="Kwon S.-W."/>
        </authorList>
    </citation>
    <scope>NUCLEOTIDE SEQUENCE [LARGE SCALE GENOMIC DNA]</scope>
    <source>
        <strain evidence="5 6">SSPM10-3</strain>
    </source>
</reference>
<keyword evidence="6" id="KW-1185">Reference proteome</keyword>